<reference evidence="1 2" key="1">
    <citation type="submission" date="2018-11" db="EMBL/GenBank/DDBJ databases">
        <title>Chryseotalea sanarue gen. nov., sp., nov., a member of the family Cytophagaceae, isolated from a brackish lake in Hamamatsu Japan.</title>
        <authorList>
            <person name="Maejima Y."/>
            <person name="Iino T."/>
            <person name="Muraguchi Y."/>
            <person name="Fukuda K."/>
            <person name="Ohkuma M."/>
            <person name="Moriuchi R."/>
            <person name="Dohra H."/>
            <person name="Kimbara K."/>
            <person name="Shintani M."/>
        </authorList>
    </citation>
    <scope>NUCLEOTIDE SEQUENCE [LARGE SCALE GENOMIC DNA]</scope>
    <source>
        <strain evidence="1 2">Ys</strain>
    </source>
</reference>
<name>A0A401UEA5_9BACT</name>
<evidence type="ECO:0000313" key="2">
    <source>
        <dbReference type="Proteomes" id="UP000288227"/>
    </source>
</evidence>
<dbReference type="RefSeq" id="WP_127123894.1">
    <property type="nucleotide sequence ID" value="NZ_BHXQ01000007.1"/>
</dbReference>
<organism evidence="1 2">
    <name type="scientific">Chryseotalea sanaruensis</name>
    <dbReference type="NCBI Taxonomy" id="2482724"/>
    <lineage>
        <taxon>Bacteria</taxon>
        <taxon>Pseudomonadati</taxon>
        <taxon>Bacteroidota</taxon>
        <taxon>Cytophagia</taxon>
        <taxon>Cytophagales</taxon>
        <taxon>Chryseotaleaceae</taxon>
        <taxon>Chryseotalea</taxon>
    </lineage>
</organism>
<keyword evidence="2" id="KW-1185">Reference proteome</keyword>
<dbReference type="Proteomes" id="UP000288227">
    <property type="component" value="Unassembled WGS sequence"/>
</dbReference>
<evidence type="ECO:0000313" key="1">
    <source>
        <dbReference type="EMBL" id="GCC53241.1"/>
    </source>
</evidence>
<dbReference type="EMBL" id="BHXQ01000007">
    <property type="protein sequence ID" value="GCC53241.1"/>
    <property type="molecule type" value="Genomic_DNA"/>
</dbReference>
<sequence length="68" mass="7578">MKNQDLKNKQLIEPSIKTRRTIDGKEVSLEELESLCTSFDRRPRGCNAESSTLDGGFTSAGDNDDVLF</sequence>
<protein>
    <submittedName>
        <fullName evidence="1">Uncharacterized protein</fullName>
    </submittedName>
</protein>
<comment type="caution">
    <text evidence="1">The sequence shown here is derived from an EMBL/GenBank/DDBJ whole genome shotgun (WGS) entry which is preliminary data.</text>
</comment>
<proteinExistence type="predicted"/>
<gene>
    <name evidence="1" type="ORF">SanaruYs_34840</name>
</gene>
<accession>A0A401UEA5</accession>
<dbReference type="OrthoDB" id="969853at2"/>
<dbReference type="AlphaFoldDB" id="A0A401UEA5"/>